<evidence type="ECO:0000256" key="2">
    <source>
        <dbReference type="ARBA" id="ARBA00007069"/>
    </source>
</evidence>
<comment type="subcellular location">
    <subcellularLocation>
        <location evidence="1 8">Cell membrane</location>
        <topology evidence="1 8">Multi-pass membrane protein</topology>
    </subcellularLocation>
</comment>
<organism evidence="10 11">
    <name type="scientific">Bosea lupini</name>
    <dbReference type="NCBI Taxonomy" id="1036779"/>
    <lineage>
        <taxon>Bacteria</taxon>
        <taxon>Pseudomonadati</taxon>
        <taxon>Pseudomonadota</taxon>
        <taxon>Alphaproteobacteria</taxon>
        <taxon>Hyphomicrobiales</taxon>
        <taxon>Boseaceae</taxon>
        <taxon>Bosea</taxon>
    </lineage>
</organism>
<keyword evidence="11" id="KW-1185">Reference proteome</keyword>
<evidence type="ECO:0000256" key="6">
    <source>
        <dbReference type="ARBA" id="ARBA00022989"/>
    </source>
</evidence>
<keyword evidence="4" id="KW-1003">Cell membrane</keyword>
<gene>
    <name evidence="10" type="ORF">SAMN04515666_11556</name>
</gene>
<dbReference type="InterPro" id="IPR035906">
    <property type="entry name" value="MetI-like_sf"/>
</dbReference>
<dbReference type="OrthoDB" id="9807047at2"/>
<protein>
    <submittedName>
        <fullName evidence="10">Putative spermidine/putrescine transport system permease protein</fullName>
    </submittedName>
</protein>
<dbReference type="InterPro" id="IPR000515">
    <property type="entry name" value="MetI-like"/>
</dbReference>
<dbReference type="PANTHER" id="PTHR42929:SF5">
    <property type="entry name" value="ABC TRANSPORTER PERMEASE PROTEIN"/>
    <property type="match status" value="1"/>
</dbReference>
<dbReference type="GO" id="GO:0055085">
    <property type="term" value="P:transmembrane transport"/>
    <property type="evidence" value="ECO:0007669"/>
    <property type="project" value="InterPro"/>
</dbReference>
<dbReference type="STRING" id="1036779.SAMN04515666_11556"/>
<keyword evidence="3 8" id="KW-0813">Transport</keyword>
<feature type="transmembrane region" description="Helical" evidence="8">
    <location>
        <begin position="274"/>
        <end position="296"/>
    </location>
</feature>
<evidence type="ECO:0000256" key="1">
    <source>
        <dbReference type="ARBA" id="ARBA00004651"/>
    </source>
</evidence>
<sequence length="313" mass="33595">MSATAQPAAASSARLRGATTESRRPFVLSKGAILVAPAAIFLLACFVVPIGQMIGYSVTAHMDQGVAVPGLTTENYARLFRSNLYWVVLVRTLRIAVITSLICLPIAYPLAYVMARGSAFWSRLVMFTVISPLLVLVVVRAYGWKLILAKQGFLNWLLQNLGIAQSPPALLYTEWAVIIASAHVFLPFLVLPVASAIGKIDVAVEDAARTLGADWRAVFWRVTVPMSLPGLAVGVTLVFSLTAASYVTPQILGGNFAAMLGTLVQQQVLSVNDWPFGAALATVLLVVTLLANLVLLRLFERRFAGWASAGAAR</sequence>
<proteinExistence type="inferred from homology"/>
<dbReference type="AlphaFoldDB" id="A0A1H7ZS27"/>
<dbReference type="PROSITE" id="PS50928">
    <property type="entry name" value="ABC_TM1"/>
    <property type="match status" value="1"/>
</dbReference>
<evidence type="ECO:0000259" key="9">
    <source>
        <dbReference type="PROSITE" id="PS50928"/>
    </source>
</evidence>
<dbReference type="PANTHER" id="PTHR42929">
    <property type="entry name" value="INNER MEMBRANE ABC TRANSPORTER PERMEASE PROTEIN YDCU-RELATED-RELATED"/>
    <property type="match status" value="1"/>
</dbReference>
<dbReference type="EMBL" id="FOAN01000015">
    <property type="protein sequence ID" value="SEM60319.1"/>
    <property type="molecule type" value="Genomic_DNA"/>
</dbReference>
<feature type="transmembrane region" description="Helical" evidence="8">
    <location>
        <begin position="84"/>
        <end position="108"/>
    </location>
</feature>
<dbReference type="CDD" id="cd06261">
    <property type="entry name" value="TM_PBP2"/>
    <property type="match status" value="1"/>
</dbReference>
<feature type="transmembrane region" description="Helical" evidence="8">
    <location>
        <begin position="218"/>
        <end position="239"/>
    </location>
</feature>
<keyword evidence="7 8" id="KW-0472">Membrane</keyword>
<feature type="transmembrane region" description="Helical" evidence="8">
    <location>
        <begin position="32"/>
        <end position="54"/>
    </location>
</feature>
<feature type="transmembrane region" description="Helical" evidence="8">
    <location>
        <begin position="120"/>
        <end position="142"/>
    </location>
</feature>
<evidence type="ECO:0000256" key="3">
    <source>
        <dbReference type="ARBA" id="ARBA00022448"/>
    </source>
</evidence>
<reference evidence="11" key="1">
    <citation type="submission" date="2016-10" db="EMBL/GenBank/DDBJ databases">
        <authorList>
            <person name="Varghese N."/>
            <person name="Submissions S."/>
        </authorList>
    </citation>
    <scope>NUCLEOTIDE SEQUENCE [LARGE SCALE GENOMIC DNA]</scope>
    <source>
        <strain evidence="11">LMG 26383,CCUG 61248,R- 45681</strain>
    </source>
</reference>
<evidence type="ECO:0000313" key="11">
    <source>
        <dbReference type="Proteomes" id="UP000199664"/>
    </source>
</evidence>
<evidence type="ECO:0000256" key="4">
    <source>
        <dbReference type="ARBA" id="ARBA00022475"/>
    </source>
</evidence>
<accession>A0A1H7ZS27</accession>
<evidence type="ECO:0000256" key="8">
    <source>
        <dbReference type="RuleBase" id="RU363032"/>
    </source>
</evidence>
<feature type="transmembrane region" description="Helical" evidence="8">
    <location>
        <begin position="175"/>
        <end position="197"/>
    </location>
</feature>
<dbReference type="Proteomes" id="UP000199664">
    <property type="component" value="Unassembled WGS sequence"/>
</dbReference>
<evidence type="ECO:0000256" key="5">
    <source>
        <dbReference type="ARBA" id="ARBA00022692"/>
    </source>
</evidence>
<dbReference type="Pfam" id="PF00528">
    <property type="entry name" value="BPD_transp_1"/>
    <property type="match status" value="1"/>
</dbReference>
<keyword evidence="5 8" id="KW-0812">Transmembrane</keyword>
<evidence type="ECO:0000313" key="10">
    <source>
        <dbReference type="EMBL" id="SEM60319.1"/>
    </source>
</evidence>
<name>A0A1H7ZS27_9HYPH</name>
<feature type="domain" description="ABC transmembrane type-1" evidence="9">
    <location>
        <begin position="89"/>
        <end position="295"/>
    </location>
</feature>
<dbReference type="GO" id="GO:0005886">
    <property type="term" value="C:plasma membrane"/>
    <property type="evidence" value="ECO:0007669"/>
    <property type="project" value="UniProtKB-SubCell"/>
</dbReference>
<dbReference type="Gene3D" id="1.10.3720.10">
    <property type="entry name" value="MetI-like"/>
    <property type="match status" value="1"/>
</dbReference>
<dbReference type="SUPFAM" id="SSF161098">
    <property type="entry name" value="MetI-like"/>
    <property type="match status" value="1"/>
</dbReference>
<keyword evidence="6 8" id="KW-1133">Transmembrane helix</keyword>
<comment type="similarity">
    <text evidence="2">Belongs to the binding-protein-dependent transport system permease family. CysTW subfamily.</text>
</comment>
<evidence type="ECO:0000256" key="7">
    <source>
        <dbReference type="ARBA" id="ARBA00023136"/>
    </source>
</evidence>
<dbReference type="RefSeq" id="WP_091842685.1">
    <property type="nucleotide sequence ID" value="NZ_FOAN01000015.1"/>
</dbReference>